<comment type="caution">
    <text evidence="3">The sequence shown here is derived from an EMBL/GenBank/DDBJ whole genome shotgun (WGS) entry which is preliminary data.</text>
</comment>
<evidence type="ECO:0000313" key="4">
    <source>
        <dbReference type="Proteomes" id="UP000054596"/>
    </source>
</evidence>
<protein>
    <recommendedName>
        <fullName evidence="2">Zorya protein ZorC EH domain-containing protein</fullName>
    </recommendedName>
</protein>
<dbReference type="InterPro" id="IPR028943">
    <property type="entry name" value="ZorC_EH_Signature_dom"/>
</dbReference>
<gene>
    <name evidence="3" type="ORF">AWB82_06935</name>
</gene>
<feature type="compositionally biased region" description="Low complexity" evidence="1">
    <location>
        <begin position="541"/>
        <end position="552"/>
    </location>
</feature>
<name>A0A158DM13_9BURK</name>
<dbReference type="EMBL" id="FCOJ02000099">
    <property type="protein sequence ID" value="SAK95624.1"/>
    <property type="molecule type" value="Genomic_DNA"/>
</dbReference>
<dbReference type="AlphaFoldDB" id="A0A158DM13"/>
<feature type="compositionally biased region" description="Polar residues" evidence="1">
    <location>
        <begin position="570"/>
        <end position="590"/>
    </location>
</feature>
<dbReference type="Pfam" id="PF15611">
    <property type="entry name" value="EH_Signature"/>
    <property type="match status" value="1"/>
</dbReference>
<sequence length="658" mass="74379">MSYLDDLRKGLTRLQNQPLFLQTPMGELEEQLEKLTEKLVGRTAKAPEEAVVKAVERFQQEPRFRHSHDALLVSLGCDRPIGKMRYRLIEDSVRFPAVLSGVDRFRKHRPIFRDCYKGLLDTYLGYHPEMKGAAKTGRPNWELLRSWLDSGANTLRRPDGLEETWVSELVLHPELFSNAPVDAFARQMLRGDDSAFFEFQQALHIERTSWLMEQVVLAQVRAAAKAGITPYIPKLLPLLEQLATQNPVVFNQGLAEVLSAYCDHTGGPLHGALRDFSLHFWGNPLFLRKENSTGWVAVPREPRDMVKKWFKLHVIQQFFNVLAKQDQREQDDVRLKRERRRDFWEKYADVVGDVKFALGPNARNSDDTRMLEVIKLMEGMTLDLYGAGDGQNNAFIMRFGDWVVAEFGHENNACFVYRASDVPFEHGDTSISAQAIRHHIQASDQLGAESLPHRDRRRVGPVKLHHRDKGGRFWEDIFEDALSGRGITRPVAARASKNSATTWKPEVPAQAAKQTPARAAASSAASRPSTTPSIDRPPEAARPAPRQAQEQPVSSSAWRNPSLFRPASGGASTPPTKASTSGADTPSSGPIVSLPFGAKQEKELLTMCRKLDIYVRDMRERQGNLWIALDSPADNRLTPLLQSYGFKYRPGRGWWYQE</sequence>
<feature type="compositionally biased region" description="Low complexity" evidence="1">
    <location>
        <begin position="508"/>
        <end position="533"/>
    </location>
</feature>
<evidence type="ECO:0000259" key="2">
    <source>
        <dbReference type="Pfam" id="PF15611"/>
    </source>
</evidence>
<accession>A0A158DM13</accession>
<reference evidence="3" key="1">
    <citation type="submission" date="2016-01" db="EMBL/GenBank/DDBJ databases">
        <authorList>
            <person name="Peeters C."/>
        </authorList>
    </citation>
    <scope>NUCLEOTIDE SEQUENCE [LARGE SCALE GENOMIC DNA]</scope>
    <source>
        <strain evidence="3">LMG 29325</strain>
    </source>
</reference>
<evidence type="ECO:0000313" key="3">
    <source>
        <dbReference type="EMBL" id="SAK95624.1"/>
    </source>
</evidence>
<keyword evidence="4" id="KW-1185">Reference proteome</keyword>
<feature type="domain" description="Zorya protein ZorC EH" evidence="2">
    <location>
        <begin position="27"/>
        <end position="441"/>
    </location>
</feature>
<dbReference type="Proteomes" id="UP000054596">
    <property type="component" value="Unassembled WGS sequence"/>
</dbReference>
<dbReference type="STRING" id="1777143.AWB82_06935"/>
<dbReference type="OrthoDB" id="9046380at2"/>
<organism evidence="3 4">
    <name type="scientific">Caballeronia glebae</name>
    <dbReference type="NCBI Taxonomy" id="1777143"/>
    <lineage>
        <taxon>Bacteria</taxon>
        <taxon>Pseudomonadati</taxon>
        <taxon>Pseudomonadota</taxon>
        <taxon>Betaproteobacteria</taxon>
        <taxon>Burkholderiales</taxon>
        <taxon>Burkholderiaceae</taxon>
        <taxon>Caballeronia</taxon>
    </lineage>
</organism>
<evidence type="ECO:0000256" key="1">
    <source>
        <dbReference type="SAM" id="MobiDB-lite"/>
    </source>
</evidence>
<proteinExistence type="predicted"/>
<feature type="region of interest" description="Disordered" evidence="1">
    <location>
        <begin position="491"/>
        <end position="594"/>
    </location>
</feature>
<dbReference type="RefSeq" id="WP_086973818.1">
    <property type="nucleotide sequence ID" value="NZ_FCOJ02000099.1"/>
</dbReference>